<name>A0ABS3CPX8_9ALTE</name>
<dbReference type="InterPro" id="IPR036188">
    <property type="entry name" value="FAD/NAD-bd_sf"/>
</dbReference>
<evidence type="ECO:0000313" key="4">
    <source>
        <dbReference type="Proteomes" id="UP000663992"/>
    </source>
</evidence>
<organism evidence="3 4">
    <name type="scientific">Bowmanella yangjiangensis</name>
    <dbReference type="NCBI Taxonomy" id="2811230"/>
    <lineage>
        <taxon>Bacteria</taxon>
        <taxon>Pseudomonadati</taxon>
        <taxon>Pseudomonadota</taxon>
        <taxon>Gammaproteobacteria</taxon>
        <taxon>Alteromonadales</taxon>
        <taxon>Alteromonadaceae</taxon>
        <taxon>Bowmanella</taxon>
    </lineage>
</organism>
<accession>A0ABS3CPX8</accession>
<dbReference type="PANTHER" id="PTHR13847">
    <property type="entry name" value="SARCOSINE DEHYDROGENASE-RELATED"/>
    <property type="match status" value="1"/>
</dbReference>
<keyword evidence="4" id="KW-1185">Reference proteome</keyword>
<protein>
    <submittedName>
        <fullName evidence="3">FAD-dependent oxidoreductase</fullName>
    </submittedName>
</protein>
<evidence type="ECO:0000256" key="1">
    <source>
        <dbReference type="ARBA" id="ARBA00023002"/>
    </source>
</evidence>
<comment type="caution">
    <text evidence="3">The sequence shown here is derived from an EMBL/GenBank/DDBJ whole genome shotgun (WGS) entry which is preliminary data.</text>
</comment>
<dbReference type="EMBL" id="JAFKCS010000001">
    <property type="protein sequence ID" value="MBN7818335.1"/>
    <property type="molecule type" value="Genomic_DNA"/>
</dbReference>
<feature type="domain" description="FAD dependent oxidoreductase" evidence="2">
    <location>
        <begin position="30"/>
        <end position="401"/>
    </location>
</feature>
<proteinExistence type="predicted"/>
<reference evidence="3 4" key="1">
    <citation type="submission" date="2021-03" db="EMBL/GenBank/DDBJ databases">
        <title>novel species isolated from a fishpond in China.</title>
        <authorList>
            <person name="Lu H."/>
            <person name="Cai Z."/>
        </authorList>
    </citation>
    <scope>NUCLEOTIDE SEQUENCE [LARGE SCALE GENOMIC DNA]</scope>
    <source>
        <strain evidence="3 4">Y57</strain>
    </source>
</reference>
<dbReference type="InterPro" id="IPR006076">
    <property type="entry name" value="FAD-dep_OxRdtase"/>
</dbReference>
<dbReference type="Proteomes" id="UP000663992">
    <property type="component" value="Unassembled WGS sequence"/>
</dbReference>
<dbReference type="PANTHER" id="PTHR13847:SF285">
    <property type="entry name" value="FAD DEPENDENT OXIDOREDUCTASE DOMAIN-CONTAINING PROTEIN"/>
    <property type="match status" value="1"/>
</dbReference>
<evidence type="ECO:0000259" key="2">
    <source>
        <dbReference type="Pfam" id="PF01266"/>
    </source>
</evidence>
<keyword evidence="1" id="KW-0560">Oxidoreductase</keyword>
<gene>
    <name evidence="3" type="ORF">J0A65_00590</name>
</gene>
<sequence>MDGLTDSLWFCTLGEHIAPRPSLHTQIDADVVILGAGYSGLWTAWFLKHYQPDLQVVMLDAAVAGAGASGRNGGWLIGGFGGDVDYLSMLDGEARRRAKTIITGIVAEAGSLIADMQVHCDFYHGGNLYAAARYPQQYQRMQQEYQHFQSVGFDEYDLRLLSATDARQALNLPNIQAALYSPHCARVHPLKLARGLARAVERCGVTLYEQSPVMQVTKGLVKTHSGSVKAPIVVSALEAYQRLLGLDSRATLTVQSLLIATEPLQKQQWEHIGLNSQQTFADASRLITYGQRTADDRLVFGARGGYRFGGKVRTSFAFTPRTLASPPVGDEFDLRAHLLGEFFPQLATLQVSHGWGGSLALSRRFRPHALFDPDRGMALLGGYGGEGVGASMLFGKTMAALIAKPEDELVTMPWAYIGKASAWLRRWESEPWPYLSYQCSKYLFEYEDKLLTKSASDWQKRWVMRLADGLEHLMS</sequence>
<dbReference type="Pfam" id="PF01266">
    <property type="entry name" value="DAO"/>
    <property type="match status" value="1"/>
</dbReference>
<evidence type="ECO:0000313" key="3">
    <source>
        <dbReference type="EMBL" id="MBN7818335.1"/>
    </source>
</evidence>
<dbReference type="SUPFAM" id="SSF51905">
    <property type="entry name" value="FAD/NAD(P)-binding domain"/>
    <property type="match status" value="1"/>
</dbReference>
<dbReference type="Gene3D" id="3.50.50.60">
    <property type="entry name" value="FAD/NAD(P)-binding domain"/>
    <property type="match status" value="1"/>
</dbReference>
<dbReference type="Gene3D" id="3.30.9.10">
    <property type="entry name" value="D-Amino Acid Oxidase, subunit A, domain 2"/>
    <property type="match status" value="1"/>
</dbReference>